<dbReference type="PROSITE" id="PS00710">
    <property type="entry name" value="PGM_PMM"/>
    <property type="match status" value="1"/>
</dbReference>
<dbReference type="Pfam" id="PF02879">
    <property type="entry name" value="PGM_PMM_II"/>
    <property type="match status" value="1"/>
</dbReference>
<accession>A0A2M6W6L2</accession>
<feature type="domain" description="Alpha-D-phosphohexomutase alpha/beta/alpha" evidence="8">
    <location>
        <begin position="241"/>
        <end position="330"/>
    </location>
</feature>
<feature type="domain" description="Alpha-D-phosphohexomutase alpha/beta/alpha" evidence="9">
    <location>
        <begin position="343"/>
        <end position="467"/>
    </location>
</feature>
<dbReference type="SUPFAM" id="SSF53738">
    <property type="entry name" value="Phosphoglucomutase, first 3 domains"/>
    <property type="match status" value="3"/>
</dbReference>
<name>A0A2M6W6L2_9BACT</name>
<protein>
    <submittedName>
        <fullName evidence="10">Phospho-sugar mutase</fullName>
    </submittedName>
</protein>
<evidence type="ECO:0000313" key="10">
    <source>
        <dbReference type="EMBL" id="PIT88417.1"/>
    </source>
</evidence>
<dbReference type="CDD" id="cd05799">
    <property type="entry name" value="PGM2"/>
    <property type="match status" value="1"/>
</dbReference>
<dbReference type="GO" id="GO:0000287">
    <property type="term" value="F:magnesium ion binding"/>
    <property type="evidence" value="ECO:0007669"/>
    <property type="project" value="InterPro"/>
</dbReference>
<dbReference type="GO" id="GO:0005975">
    <property type="term" value="P:carbohydrate metabolic process"/>
    <property type="evidence" value="ECO:0007669"/>
    <property type="project" value="InterPro"/>
</dbReference>
<gene>
    <name evidence="10" type="ORF">COU29_01355</name>
</gene>
<dbReference type="InterPro" id="IPR005846">
    <property type="entry name" value="A-D-PHexomutase_a/b/a-III"/>
</dbReference>
<evidence type="ECO:0000256" key="3">
    <source>
        <dbReference type="ARBA" id="ARBA00022553"/>
    </source>
</evidence>
<evidence type="ECO:0000259" key="8">
    <source>
        <dbReference type="Pfam" id="PF02879"/>
    </source>
</evidence>
<evidence type="ECO:0000256" key="4">
    <source>
        <dbReference type="ARBA" id="ARBA00022723"/>
    </source>
</evidence>
<evidence type="ECO:0000313" key="11">
    <source>
        <dbReference type="Proteomes" id="UP000231426"/>
    </source>
</evidence>
<dbReference type="PANTHER" id="PTHR45745:SF1">
    <property type="entry name" value="PHOSPHOGLUCOMUTASE 2B-RELATED"/>
    <property type="match status" value="1"/>
</dbReference>
<reference evidence="11" key="1">
    <citation type="submission" date="2017-09" db="EMBL/GenBank/DDBJ databases">
        <title>Depth-based differentiation of microbial function through sediment-hosted aquifers and enrichment of novel symbionts in the deep terrestrial subsurface.</title>
        <authorList>
            <person name="Probst A.J."/>
            <person name="Ladd B."/>
            <person name="Jarett J.K."/>
            <person name="Geller-Mcgrath D.E."/>
            <person name="Sieber C.M.K."/>
            <person name="Emerson J.B."/>
            <person name="Anantharaman K."/>
            <person name="Thomas B.C."/>
            <person name="Malmstrom R."/>
            <person name="Stieglmeier M."/>
            <person name="Klingl A."/>
            <person name="Woyke T."/>
            <person name="Ryan C.M."/>
            <person name="Banfield J.F."/>
        </authorList>
    </citation>
    <scope>NUCLEOTIDE SEQUENCE [LARGE SCALE GENOMIC DNA]</scope>
</reference>
<dbReference type="Proteomes" id="UP000231426">
    <property type="component" value="Unassembled WGS sequence"/>
</dbReference>
<dbReference type="InterPro" id="IPR005841">
    <property type="entry name" value="Alpha-D-phosphohexomutase_SF"/>
</dbReference>
<dbReference type="InterPro" id="IPR005845">
    <property type="entry name" value="A-D-PHexomutase_a/b/a-II"/>
</dbReference>
<dbReference type="AlphaFoldDB" id="A0A2M6W6L2"/>
<dbReference type="GO" id="GO:0008973">
    <property type="term" value="F:phosphopentomutase activity"/>
    <property type="evidence" value="ECO:0007669"/>
    <property type="project" value="TreeGrafter"/>
</dbReference>
<evidence type="ECO:0000256" key="5">
    <source>
        <dbReference type="ARBA" id="ARBA00022842"/>
    </source>
</evidence>
<evidence type="ECO:0000259" key="9">
    <source>
        <dbReference type="Pfam" id="PF02880"/>
    </source>
</evidence>
<keyword evidence="5" id="KW-0460">Magnesium</keyword>
<evidence type="ECO:0000256" key="2">
    <source>
        <dbReference type="ARBA" id="ARBA00010231"/>
    </source>
</evidence>
<keyword evidence="4" id="KW-0479">Metal-binding</keyword>
<organism evidence="10 11">
    <name type="scientific">Candidatus Magasanikbacteria bacterium CG10_big_fil_rev_8_21_14_0_10_36_32</name>
    <dbReference type="NCBI Taxonomy" id="1974646"/>
    <lineage>
        <taxon>Bacteria</taxon>
        <taxon>Candidatus Magasanikiibacteriota</taxon>
    </lineage>
</organism>
<evidence type="ECO:0000256" key="6">
    <source>
        <dbReference type="ARBA" id="ARBA00023235"/>
    </source>
</evidence>
<dbReference type="InterPro" id="IPR016055">
    <property type="entry name" value="A-D-PHexomutase_a/b/a-I/II/III"/>
</dbReference>
<keyword evidence="3" id="KW-0597">Phosphoprotein</keyword>
<dbReference type="Pfam" id="PF02878">
    <property type="entry name" value="PGM_PMM_I"/>
    <property type="match status" value="1"/>
</dbReference>
<dbReference type="Gene3D" id="3.40.120.10">
    <property type="entry name" value="Alpha-D-Glucose-1,6-Bisphosphate, subunit A, domain 3"/>
    <property type="match status" value="3"/>
</dbReference>
<dbReference type="GO" id="GO:0006166">
    <property type="term" value="P:purine ribonucleoside salvage"/>
    <property type="evidence" value="ECO:0007669"/>
    <property type="project" value="TreeGrafter"/>
</dbReference>
<dbReference type="InterPro" id="IPR005844">
    <property type="entry name" value="A-D-PHexomutase_a/b/a-I"/>
</dbReference>
<dbReference type="PRINTS" id="PR00509">
    <property type="entry name" value="PGMPMM"/>
</dbReference>
<evidence type="ECO:0000256" key="1">
    <source>
        <dbReference type="ARBA" id="ARBA00001946"/>
    </source>
</evidence>
<dbReference type="InterPro" id="IPR016066">
    <property type="entry name" value="A-D-PHexomutase_CS"/>
</dbReference>
<feature type="domain" description="Alpha-D-phosphohexomutase alpha/beta/alpha" evidence="7">
    <location>
        <begin position="64"/>
        <end position="203"/>
    </location>
</feature>
<dbReference type="SUPFAM" id="SSF55957">
    <property type="entry name" value="Phosphoglucomutase, C-terminal domain"/>
    <property type="match status" value="1"/>
</dbReference>
<comment type="caution">
    <text evidence="10">The sequence shown here is derived from an EMBL/GenBank/DDBJ whole genome shotgun (WGS) entry which is preliminary data.</text>
</comment>
<sequence>MVKNDILNNLEILKINGLVDSAFENIKKWLTEPEYADFFNEIEKLINDENISELNDAFYKVMPFGTGGRRGKMGAGSNRMNTRTIAESSQGFSDYLIETFGSEDVKKRGVVITYDIRNNSELFAKYAAEIFAANGLTVYFFKGIRSTPQLSFTIRYKKAAGGVMISASHNPPEDNGIKVYWENGGQVVPPHDVNIIQKVMRVTEVKKCDFDQAIKDGKIILLDDVTDRAYAETVGSLSLGNYRDVDIVFTPLHGCASTSFLPVLKHVGFTKIHEVEEQMSFDPNFSNVAKRIPNPEVPISLDLATAQAKKIKADLVVAADPDADRIGVVSRRSYTGDEYVFLNGNQIAALLFDYITKELKKQGKLDNNYVLIKTAVTTDLLTKIAQDNGVEVIGDLPVGCKYIADAIDNIPPEKKFLFGGEESHGYLYGDYARDKDGAASSLLICEYAALLKQQGRTLFEQLEEIKKEYGYYRELVQSIFYRGMDGMDKMSLIMKKLREKLPVEINGLKVESVFDQLNKKTLDPRTGEVVGEYSGFPDNALVFWLNPEKMIRVVARPSGTEPKIKFYAAVGLPTGQVGLPISQEKYEQIKKEGDKLAHAILEDLVKIAEQISPGGERYEILG</sequence>
<proteinExistence type="inferred from homology"/>
<comment type="cofactor">
    <cofactor evidence="1">
        <name>Mg(2+)</name>
        <dbReference type="ChEBI" id="CHEBI:18420"/>
    </cofactor>
</comment>
<dbReference type="InterPro" id="IPR036900">
    <property type="entry name" value="A-D-PHexomutase_C_sf"/>
</dbReference>
<dbReference type="EMBL" id="PFBV01000003">
    <property type="protein sequence ID" value="PIT88417.1"/>
    <property type="molecule type" value="Genomic_DNA"/>
</dbReference>
<dbReference type="PANTHER" id="PTHR45745">
    <property type="entry name" value="PHOSPHOMANNOMUTASE 45A"/>
    <property type="match status" value="1"/>
</dbReference>
<keyword evidence="6" id="KW-0413">Isomerase</keyword>
<comment type="similarity">
    <text evidence="2">Belongs to the phosphohexose mutase family.</text>
</comment>
<dbReference type="Pfam" id="PF02880">
    <property type="entry name" value="PGM_PMM_III"/>
    <property type="match status" value="1"/>
</dbReference>
<evidence type="ECO:0000259" key="7">
    <source>
        <dbReference type="Pfam" id="PF02878"/>
    </source>
</evidence>